<feature type="domain" description="DAGKc" evidence="5">
    <location>
        <begin position="1"/>
        <end position="141"/>
    </location>
</feature>
<dbReference type="Gene3D" id="3.40.50.10330">
    <property type="entry name" value="Probable inorganic polyphosphate/atp-NAD kinase, domain 1"/>
    <property type="match status" value="1"/>
</dbReference>
<dbReference type="AlphaFoldDB" id="A0A1I1X9Q1"/>
<dbReference type="InterPro" id="IPR001206">
    <property type="entry name" value="Diacylglycerol_kinase_cat_dom"/>
</dbReference>
<dbReference type="InterPro" id="IPR045540">
    <property type="entry name" value="YegS/DAGK_C"/>
</dbReference>
<evidence type="ECO:0000256" key="3">
    <source>
        <dbReference type="ARBA" id="ARBA00022777"/>
    </source>
</evidence>
<dbReference type="InterPro" id="IPR050187">
    <property type="entry name" value="Lipid_Phosphate_FormReg"/>
</dbReference>
<gene>
    <name evidence="6" type="ORF">SAMN02745121_02773</name>
</gene>
<sequence length="315" mass="33463">MRARAIVNPNSSRGRLARAWPEVHARLQAALGPVEVAFTDAPMAAARLTREALRDGVELVIACGGDGTNNEVVNGFFEPPAPGGPDVRVGEGAALSVLMLGTGGDFRKSFGAAGDVDAQVRRIAEARPRPLDVGRVDFVADDGSPAARYFINIASFGVSGVVDREVNKARLTKLLGGKFTYFAATVRGLLRYRPTEVVMRVDDGPELKLVVNTAAVCNGRYFGGGMHVAPMADPGDGRLEVVVMHDMGLVDFVKDPNAIYRGEHLTKPKVRHLSGARVEARAPSGAEVLLDIDGEAPGRLPATFTVLPGALTLRY</sequence>
<keyword evidence="2" id="KW-0547">Nucleotide-binding</keyword>
<dbReference type="OrthoDB" id="142078at2"/>
<keyword evidence="3 6" id="KW-0418">Kinase</keyword>
<evidence type="ECO:0000256" key="2">
    <source>
        <dbReference type="ARBA" id="ARBA00022741"/>
    </source>
</evidence>
<dbReference type="EMBL" id="FOMX01000007">
    <property type="protein sequence ID" value="SFE03368.1"/>
    <property type="molecule type" value="Genomic_DNA"/>
</dbReference>
<evidence type="ECO:0000259" key="5">
    <source>
        <dbReference type="PROSITE" id="PS50146"/>
    </source>
</evidence>
<reference evidence="7" key="1">
    <citation type="submission" date="2016-10" db="EMBL/GenBank/DDBJ databases">
        <authorList>
            <person name="Varghese N."/>
            <person name="Submissions S."/>
        </authorList>
    </citation>
    <scope>NUCLEOTIDE SEQUENCE [LARGE SCALE GENOMIC DNA]</scope>
    <source>
        <strain evidence="7">ATCC 25963</strain>
    </source>
</reference>
<protein>
    <submittedName>
        <fullName evidence="6">Lipid kinase, YegS/Rv2252/BmrU family</fullName>
    </submittedName>
</protein>
<dbReference type="PANTHER" id="PTHR12358:SF54">
    <property type="entry name" value="SPHINGOSINE KINASE RELATED PROTEIN"/>
    <property type="match status" value="1"/>
</dbReference>
<keyword evidence="7" id="KW-1185">Reference proteome</keyword>
<dbReference type="GO" id="GO:0016301">
    <property type="term" value="F:kinase activity"/>
    <property type="evidence" value="ECO:0007669"/>
    <property type="project" value="UniProtKB-KW"/>
</dbReference>
<evidence type="ECO:0000313" key="7">
    <source>
        <dbReference type="Proteomes" id="UP000199400"/>
    </source>
</evidence>
<keyword evidence="1" id="KW-0808">Transferase</keyword>
<dbReference type="GO" id="GO:0005524">
    <property type="term" value="F:ATP binding"/>
    <property type="evidence" value="ECO:0007669"/>
    <property type="project" value="UniProtKB-KW"/>
</dbReference>
<dbReference type="SUPFAM" id="SSF111331">
    <property type="entry name" value="NAD kinase/diacylglycerol kinase-like"/>
    <property type="match status" value="1"/>
</dbReference>
<dbReference type="PANTHER" id="PTHR12358">
    <property type="entry name" value="SPHINGOSINE KINASE"/>
    <property type="match status" value="1"/>
</dbReference>
<accession>A0A1I1X9Q1</accession>
<dbReference type="Gene3D" id="2.60.200.40">
    <property type="match status" value="1"/>
</dbReference>
<dbReference type="STRING" id="54.SAMN02745121_02773"/>
<dbReference type="GO" id="GO:0008654">
    <property type="term" value="P:phospholipid biosynthetic process"/>
    <property type="evidence" value="ECO:0007669"/>
    <property type="project" value="InterPro"/>
</dbReference>
<keyword evidence="4" id="KW-0067">ATP-binding</keyword>
<dbReference type="Pfam" id="PF19279">
    <property type="entry name" value="YegS_C"/>
    <property type="match status" value="1"/>
</dbReference>
<dbReference type="NCBIfam" id="TIGR00147">
    <property type="entry name" value="YegS/Rv2252/BmrU family lipid kinase"/>
    <property type="match status" value="1"/>
</dbReference>
<dbReference type="SMART" id="SM00046">
    <property type="entry name" value="DAGKc"/>
    <property type="match status" value="1"/>
</dbReference>
<dbReference type="Pfam" id="PF00781">
    <property type="entry name" value="DAGK_cat"/>
    <property type="match status" value="1"/>
</dbReference>
<evidence type="ECO:0000313" key="6">
    <source>
        <dbReference type="EMBL" id="SFE03368.1"/>
    </source>
</evidence>
<dbReference type="PROSITE" id="PS50146">
    <property type="entry name" value="DAGK"/>
    <property type="match status" value="1"/>
</dbReference>
<organism evidence="6 7">
    <name type="scientific">Nannocystis exedens</name>
    <dbReference type="NCBI Taxonomy" id="54"/>
    <lineage>
        <taxon>Bacteria</taxon>
        <taxon>Pseudomonadati</taxon>
        <taxon>Myxococcota</taxon>
        <taxon>Polyangia</taxon>
        <taxon>Nannocystales</taxon>
        <taxon>Nannocystaceae</taxon>
        <taxon>Nannocystis</taxon>
    </lineage>
</organism>
<dbReference type="Proteomes" id="UP000199400">
    <property type="component" value="Unassembled WGS sequence"/>
</dbReference>
<dbReference type="InterPro" id="IPR016064">
    <property type="entry name" value="NAD/diacylglycerol_kinase_sf"/>
</dbReference>
<name>A0A1I1X9Q1_9BACT</name>
<dbReference type="RefSeq" id="WP_096328860.1">
    <property type="nucleotide sequence ID" value="NZ_FOMX01000007.1"/>
</dbReference>
<evidence type="ECO:0000256" key="4">
    <source>
        <dbReference type="ARBA" id="ARBA00022840"/>
    </source>
</evidence>
<evidence type="ECO:0000256" key="1">
    <source>
        <dbReference type="ARBA" id="ARBA00022679"/>
    </source>
</evidence>
<dbReference type="InterPro" id="IPR017438">
    <property type="entry name" value="ATP-NAD_kinase_N"/>
</dbReference>
<dbReference type="InterPro" id="IPR005218">
    <property type="entry name" value="Diacylglycerol/lipid_kinase"/>
</dbReference>
<proteinExistence type="predicted"/>